<gene>
    <name evidence="1" type="ORF">U27_00856</name>
</gene>
<dbReference type="Proteomes" id="UP000030661">
    <property type="component" value="Unassembled WGS sequence"/>
</dbReference>
<sequence>MFRVPITYNLTTTQLGCKSFEDRYRITLKDFNEYYGRTLLNYYQDSPAIAVISCFPEYEWKEWLFDKTPQICWKNPDRHIQYMQWLGKQLGYKTLDDWYNITQKDFELHNGSGFLTHFYRSSPSAAVMKCFPENDWKEWLFASAPKNFWKSPDNRLRYMQWLGKQLNFRKYEDWYEITQKLFESHNGGGFLDYFHASPSAAVIATFPEYKWQPERFAYGKKQQKQLYRIIKKIFSKYVIKWDFKHPDMRFIETNQKMELDIFIPSLYLAFEYQGEQHVLPKTIWGGIPALKETQQRDEEKKNACRQHGITLIEVPHSWDGHEDTAIEMLTKLGLKRLEREAESQITRIPQMKA</sequence>
<accession>A0A081C8Q3</accession>
<proteinExistence type="predicted"/>
<reference evidence="1" key="1">
    <citation type="journal article" date="2015" name="PeerJ">
        <title>First genomic representation of candidate bacterial phylum KSB3 points to enhanced environmental sensing as a trigger of wastewater bulking.</title>
        <authorList>
            <person name="Sekiguchi Y."/>
            <person name="Ohashi A."/>
            <person name="Parks D.H."/>
            <person name="Yamauchi T."/>
            <person name="Tyson G.W."/>
            <person name="Hugenholtz P."/>
        </authorList>
    </citation>
    <scope>NUCLEOTIDE SEQUENCE [LARGE SCALE GENOMIC DNA]</scope>
</reference>
<organism evidence="1">
    <name type="scientific">Vecturithrix granuli</name>
    <dbReference type="NCBI Taxonomy" id="1499967"/>
    <lineage>
        <taxon>Bacteria</taxon>
        <taxon>Candidatus Moduliflexota</taxon>
        <taxon>Candidatus Vecturitrichia</taxon>
        <taxon>Candidatus Vecturitrichales</taxon>
        <taxon>Candidatus Vecturitrichaceae</taxon>
        <taxon>Candidatus Vecturithrix</taxon>
    </lineage>
</organism>
<protein>
    <submittedName>
        <fullName evidence="1">Uncharacterized protein</fullName>
    </submittedName>
</protein>
<keyword evidence="2" id="KW-1185">Reference proteome</keyword>
<name>A0A081C8Q3_VECG1</name>
<evidence type="ECO:0000313" key="1">
    <source>
        <dbReference type="EMBL" id="GAK60958.1"/>
    </source>
</evidence>
<dbReference type="HOGENOM" id="CLU_784491_0_0_0"/>
<dbReference type="EMBL" id="DF820476">
    <property type="protein sequence ID" value="GAK60958.1"/>
    <property type="molecule type" value="Genomic_DNA"/>
</dbReference>
<dbReference type="AlphaFoldDB" id="A0A081C8Q3"/>
<dbReference type="Gene3D" id="3.40.960.10">
    <property type="entry name" value="VSR Endonuclease"/>
    <property type="match status" value="1"/>
</dbReference>
<evidence type="ECO:0000313" key="2">
    <source>
        <dbReference type="Proteomes" id="UP000030661"/>
    </source>
</evidence>